<comment type="caution">
    <text evidence="2">The sequence shown here is derived from an EMBL/GenBank/DDBJ whole genome shotgun (WGS) entry which is preliminary data.</text>
</comment>
<protein>
    <submittedName>
        <fullName evidence="2">Uncharacterized protein</fullName>
    </submittedName>
</protein>
<accession>A0A1G4IH51</accession>
<dbReference type="RefSeq" id="XP_067082365.1">
    <property type="nucleotide sequence ID" value="XM_067226264.1"/>
</dbReference>
<gene>
    <name evidence="2" type="ORF">TEOVI_000334600</name>
</gene>
<keyword evidence="3" id="KW-1185">Reference proteome</keyword>
<feature type="region of interest" description="Disordered" evidence="1">
    <location>
        <begin position="278"/>
        <end position="302"/>
    </location>
</feature>
<reference evidence="2" key="1">
    <citation type="submission" date="2016-09" db="EMBL/GenBank/DDBJ databases">
        <authorList>
            <person name="Hebert L."/>
            <person name="Moumen B."/>
        </authorList>
    </citation>
    <scope>NUCLEOTIDE SEQUENCE [LARGE SCALE GENOMIC DNA]</scope>
    <source>
        <strain evidence="2">OVI</strain>
    </source>
</reference>
<feature type="compositionally biased region" description="Low complexity" evidence="1">
    <location>
        <begin position="285"/>
        <end position="302"/>
    </location>
</feature>
<proteinExistence type="predicted"/>
<dbReference type="GeneID" id="92377286"/>
<sequence length="492" mass="53646">MCAPSCDCLKVVTDAAAVPADDLLGKSARRPIGNQNTRAFCLLIAGYIDEQIRIPITKRQGVSNSHSIGAPSQGMVLSLKEALRQLVVNEYGSRGDVCRDGLNFAVYGASERKSTSHRIMRACEHLCVLPKGWDDGNYSAGEVQDVFDTTSALNGVMLLLREIGDLRRTAAVYRRRCMKILMVLRKGSVQKSEETQSIPDEECAEDVSRQDVCDGNCNEARMSKVLVEMRKLITDALKDPYAASGKLRSALEQCCEMIQTCSSDMEVSCRHQSKKVTTNTAPVCTSDSSTSFGEETSSSSDSTVDMCTAAHAPTITITSGHVGSSGRVISTNTRSNVYAESDPDAESPENVRKKKKRPLPVLPPARLNPLSQPPQLSCNPLTGGTRQGNFLPPCIATHWGAKQQYSVERSRNRVSWETDAGARVMPRNDSVNTMAGAVSSGGTSEGKIPLSNLRETADQLIARIERAHAQKRWQRGCVDVSEAHVYYEEAHE</sequence>
<dbReference type="VEuPathDB" id="TriTrypDB:TEOVI_000334600"/>
<evidence type="ECO:0000313" key="2">
    <source>
        <dbReference type="EMBL" id="SCU71765.1"/>
    </source>
</evidence>
<evidence type="ECO:0000313" key="3">
    <source>
        <dbReference type="Proteomes" id="UP000195570"/>
    </source>
</evidence>
<feature type="region of interest" description="Disordered" evidence="1">
    <location>
        <begin position="333"/>
        <end position="374"/>
    </location>
</feature>
<evidence type="ECO:0000256" key="1">
    <source>
        <dbReference type="SAM" id="MobiDB-lite"/>
    </source>
</evidence>
<dbReference type="AlphaFoldDB" id="A0A1G4IH51"/>
<organism evidence="2 3">
    <name type="scientific">Trypanosoma equiperdum</name>
    <dbReference type="NCBI Taxonomy" id="5694"/>
    <lineage>
        <taxon>Eukaryota</taxon>
        <taxon>Discoba</taxon>
        <taxon>Euglenozoa</taxon>
        <taxon>Kinetoplastea</taxon>
        <taxon>Metakinetoplastina</taxon>
        <taxon>Trypanosomatida</taxon>
        <taxon>Trypanosomatidae</taxon>
        <taxon>Trypanosoma</taxon>
    </lineage>
</organism>
<name>A0A1G4IH51_TRYEQ</name>
<dbReference type="Proteomes" id="UP000195570">
    <property type="component" value="Unassembled WGS sequence"/>
</dbReference>
<dbReference type="EMBL" id="CZPT02001731">
    <property type="protein sequence ID" value="SCU71765.1"/>
    <property type="molecule type" value="Genomic_DNA"/>
</dbReference>